<evidence type="ECO:0000313" key="5">
    <source>
        <dbReference type="EMBL" id="QDU81632.1"/>
    </source>
</evidence>
<dbReference type="Gene3D" id="3.40.50.720">
    <property type="entry name" value="NAD(P)-binding Rossmann-like Domain"/>
    <property type="match status" value="1"/>
</dbReference>
<reference evidence="5 6" key="1">
    <citation type="submission" date="2019-02" db="EMBL/GenBank/DDBJ databases">
        <title>Deep-cultivation of Planctomycetes and their phenomic and genomic characterization uncovers novel biology.</title>
        <authorList>
            <person name="Wiegand S."/>
            <person name="Jogler M."/>
            <person name="Boedeker C."/>
            <person name="Pinto D."/>
            <person name="Vollmers J."/>
            <person name="Rivas-Marin E."/>
            <person name="Kohn T."/>
            <person name="Peeters S.H."/>
            <person name="Heuer A."/>
            <person name="Rast P."/>
            <person name="Oberbeckmann S."/>
            <person name="Bunk B."/>
            <person name="Jeske O."/>
            <person name="Meyerdierks A."/>
            <person name="Storesund J.E."/>
            <person name="Kallscheuer N."/>
            <person name="Luecker S."/>
            <person name="Lage O.M."/>
            <person name="Pohl T."/>
            <person name="Merkel B.J."/>
            <person name="Hornburger P."/>
            <person name="Mueller R.-W."/>
            <person name="Bruemmer F."/>
            <person name="Labrenz M."/>
            <person name="Spormann A.M."/>
            <person name="Op den Camp H."/>
            <person name="Overmann J."/>
            <person name="Amann R."/>
            <person name="Jetten M.S.M."/>
            <person name="Mascher T."/>
            <person name="Medema M.H."/>
            <person name="Devos D.P."/>
            <person name="Kaster A.-K."/>
            <person name="Ovreas L."/>
            <person name="Rohde M."/>
            <person name="Galperin M.Y."/>
            <person name="Jogler C."/>
        </authorList>
    </citation>
    <scope>NUCLEOTIDE SEQUENCE [LARGE SCALE GENOMIC DNA]</scope>
    <source>
        <strain evidence="5 6">Pla110</strain>
    </source>
</reference>
<dbReference type="EC" id="1.1.1.292" evidence="5"/>
<comment type="similarity">
    <text evidence="1">Belongs to the Gfo/Idh/MocA family.</text>
</comment>
<sequence length="375" mass="42238">MNKPDLQLTEEDYLVRLPSGDFPAVGCIGAGFIMADFHLVAYRQAGLQPLAISSRNPTRAGEVAARHKIPTVYSNYEELLNDDRLEVIDIAVPPDIQLEVIEAAVQKSHIKGILAQKPLGMNYREAVRIVELCESAGITLAVNQNMRFDHSVRAAKCLLDREVLGEPVLATIDMRAIPHWMPWQERLGWLSLRIMSIHHLDTFRYWFGSPKRIYASVRSDPRTARNFAHEDGICLYILEYENGLRASSWDDVWAGPNEEAIQSAMQEAIGINWRIEGTAGLARGTIGWPKYPARVPSTLDYLSLSQPDAWQRPRWNEVWFPDAFIGPMAELLRAITTDSKCTLNGRDNLETMALVDAAYLSAQEHRAVEVSEITE</sequence>
<dbReference type="GO" id="GO:0000166">
    <property type="term" value="F:nucleotide binding"/>
    <property type="evidence" value="ECO:0007669"/>
    <property type="project" value="InterPro"/>
</dbReference>
<evidence type="ECO:0000256" key="1">
    <source>
        <dbReference type="ARBA" id="ARBA00010928"/>
    </source>
</evidence>
<dbReference type="Gene3D" id="3.30.360.10">
    <property type="entry name" value="Dihydrodipicolinate Reductase, domain 2"/>
    <property type="match status" value="1"/>
</dbReference>
<accession>A0A518CQX3</accession>
<dbReference type="InterPro" id="IPR036291">
    <property type="entry name" value="NAD(P)-bd_dom_sf"/>
</dbReference>
<keyword evidence="2 5" id="KW-0560">Oxidoreductase</keyword>
<dbReference type="SUPFAM" id="SSF51735">
    <property type="entry name" value="NAD(P)-binding Rossmann-fold domains"/>
    <property type="match status" value="1"/>
</dbReference>
<feature type="domain" description="Gfo/Idh/MocA-like oxidoreductase C-terminal" evidence="4">
    <location>
        <begin position="158"/>
        <end position="370"/>
    </location>
</feature>
<dbReference type="InterPro" id="IPR000683">
    <property type="entry name" value="Gfo/Idh/MocA-like_OxRdtase_N"/>
</dbReference>
<feature type="domain" description="Gfo/Idh/MocA-like oxidoreductase N-terminal" evidence="3">
    <location>
        <begin position="25"/>
        <end position="143"/>
    </location>
</feature>
<dbReference type="KEGG" id="plon:Pla110_33750"/>
<dbReference type="InterPro" id="IPR051317">
    <property type="entry name" value="Gfo/Idh/MocA_oxidoreduct"/>
</dbReference>
<dbReference type="Pfam" id="PF02894">
    <property type="entry name" value="GFO_IDH_MocA_C"/>
    <property type="match status" value="1"/>
</dbReference>
<dbReference type="GO" id="GO:0033712">
    <property type="term" value="F:1,5-anhydro-D-fructose reductase (1,5-anhydro-D-mannitol-forming) activity"/>
    <property type="evidence" value="ECO:0007669"/>
    <property type="project" value="UniProtKB-EC"/>
</dbReference>
<dbReference type="PANTHER" id="PTHR43708:SF5">
    <property type="entry name" value="CONSERVED EXPRESSED OXIDOREDUCTASE (EUROFUNG)-RELATED"/>
    <property type="match status" value="1"/>
</dbReference>
<proteinExistence type="inferred from homology"/>
<dbReference type="PANTHER" id="PTHR43708">
    <property type="entry name" value="CONSERVED EXPRESSED OXIDOREDUCTASE (EUROFUNG)"/>
    <property type="match status" value="1"/>
</dbReference>
<name>A0A518CQX3_9PLAN</name>
<dbReference type="EMBL" id="CP036281">
    <property type="protein sequence ID" value="QDU81632.1"/>
    <property type="molecule type" value="Genomic_DNA"/>
</dbReference>
<dbReference type="RefSeq" id="WP_144997142.1">
    <property type="nucleotide sequence ID" value="NZ_CP036281.1"/>
</dbReference>
<gene>
    <name evidence="5" type="primary">afr_5</name>
    <name evidence="5" type="ORF">Pla110_33750</name>
</gene>
<evidence type="ECO:0000259" key="4">
    <source>
        <dbReference type="Pfam" id="PF02894"/>
    </source>
</evidence>
<dbReference type="Proteomes" id="UP000317178">
    <property type="component" value="Chromosome"/>
</dbReference>
<dbReference type="AlphaFoldDB" id="A0A518CQX3"/>
<evidence type="ECO:0000313" key="6">
    <source>
        <dbReference type="Proteomes" id="UP000317178"/>
    </source>
</evidence>
<dbReference type="InterPro" id="IPR004104">
    <property type="entry name" value="Gfo/Idh/MocA-like_OxRdtase_C"/>
</dbReference>
<evidence type="ECO:0000259" key="3">
    <source>
        <dbReference type="Pfam" id="PF01408"/>
    </source>
</evidence>
<protein>
    <submittedName>
        <fullName evidence="5">1,5-anhydro-D-fructose reductase</fullName>
        <ecNumber evidence="5">1.1.1.292</ecNumber>
    </submittedName>
</protein>
<evidence type="ECO:0000256" key="2">
    <source>
        <dbReference type="ARBA" id="ARBA00023002"/>
    </source>
</evidence>
<organism evidence="5 6">
    <name type="scientific">Polystyrenella longa</name>
    <dbReference type="NCBI Taxonomy" id="2528007"/>
    <lineage>
        <taxon>Bacteria</taxon>
        <taxon>Pseudomonadati</taxon>
        <taxon>Planctomycetota</taxon>
        <taxon>Planctomycetia</taxon>
        <taxon>Planctomycetales</taxon>
        <taxon>Planctomycetaceae</taxon>
        <taxon>Polystyrenella</taxon>
    </lineage>
</organism>
<dbReference type="Pfam" id="PF01408">
    <property type="entry name" value="GFO_IDH_MocA"/>
    <property type="match status" value="1"/>
</dbReference>
<dbReference type="SUPFAM" id="SSF55347">
    <property type="entry name" value="Glyceraldehyde-3-phosphate dehydrogenase-like, C-terminal domain"/>
    <property type="match status" value="1"/>
</dbReference>
<keyword evidence="6" id="KW-1185">Reference proteome</keyword>
<dbReference type="OrthoDB" id="6183734at2"/>